<dbReference type="KEGG" id="pmaw:MACH26_36430"/>
<keyword evidence="1" id="KW-0812">Transmembrane</keyword>
<reference evidence="2" key="1">
    <citation type="submission" date="2023-01" db="EMBL/GenBank/DDBJ databases">
        <title>Complete genome sequence of Planctobacterium marinum strain Dej080120_11.</title>
        <authorList>
            <person name="Ueki S."/>
            <person name="Maruyama F."/>
        </authorList>
    </citation>
    <scope>NUCLEOTIDE SEQUENCE</scope>
    <source>
        <strain evidence="2">Dej080120_11</strain>
    </source>
</reference>
<proteinExistence type="predicted"/>
<accession>A0AA48HR56</accession>
<protein>
    <submittedName>
        <fullName evidence="2">MSHA biogenesis protein MshD</fullName>
    </submittedName>
</protein>
<keyword evidence="3" id="KW-1185">Reference proteome</keyword>
<evidence type="ECO:0000313" key="3">
    <source>
        <dbReference type="Proteomes" id="UP001333710"/>
    </source>
</evidence>
<dbReference type="InterPro" id="IPR012902">
    <property type="entry name" value="N_methyl_site"/>
</dbReference>
<name>A0AA48HR56_9ALTE</name>
<organism evidence="2 3">
    <name type="scientific">Planctobacterium marinum</name>
    <dbReference type="NCBI Taxonomy" id="1631968"/>
    <lineage>
        <taxon>Bacteria</taxon>
        <taxon>Pseudomonadati</taxon>
        <taxon>Pseudomonadota</taxon>
        <taxon>Gammaproteobacteria</taxon>
        <taxon>Alteromonadales</taxon>
        <taxon>Alteromonadaceae</taxon>
        <taxon>Planctobacterium</taxon>
    </lineage>
</organism>
<dbReference type="EMBL" id="AP027272">
    <property type="protein sequence ID" value="BDX08122.1"/>
    <property type="molecule type" value="Genomic_DNA"/>
</dbReference>
<feature type="transmembrane region" description="Helical" evidence="1">
    <location>
        <begin position="12"/>
        <end position="39"/>
    </location>
</feature>
<sequence>MPASSKSLQSGFSLIELVIGITTFAIALTIVTGVVAPLINRSVEPIYQVRATELAQSMLNEILGKYYDDESDRNGGRIRCDEDLNDDGQLRKQDGEMACSAVMGPEQGENSRKDFDDVDDYNGYYEDDILQNSLGLDMEIDGEELYSEFAVGVTVFYDSDMDAIANSVEIPAQEATGNIKFIQVTVTTPDGEDMVFSSFKHNY</sequence>
<keyword evidence="1" id="KW-0472">Membrane</keyword>
<dbReference type="NCBIfam" id="TIGR02532">
    <property type="entry name" value="IV_pilin_GFxxxE"/>
    <property type="match status" value="1"/>
</dbReference>
<evidence type="ECO:0000313" key="2">
    <source>
        <dbReference type="EMBL" id="BDX08122.1"/>
    </source>
</evidence>
<dbReference type="RefSeq" id="WP_338294204.1">
    <property type="nucleotide sequence ID" value="NZ_AP027272.1"/>
</dbReference>
<dbReference type="PROSITE" id="PS00409">
    <property type="entry name" value="PROKAR_NTER_METHYL"/>
    <property type="match status" value="1"/>
</dbReference>
<dbReference type="Proteomes" id="UP001333710">
    <property type="component" value="Chromosome"/>
</dbReference>
<keyword evidence="1" id="KW-1133">Transmembrane helix</keyword>
<gene>
    <name evidence="2" type="primary">mshD</name>
    <name evidence="2" type="ORF">MACH26_36430</name>
</gene>
<evidence type="ECO:0000256" key="1">
    <source>
        <dbReference type="SAM" id="Phobius"/>
    </source>
</evidence>
<dbReference type="AlphaFoldDB" id="A0AA48HR56"/>